<keyword evidence="1" id="KW-1133">Transmembrane helix</keyword>
<accession>A0AAV3QAY5</accession>
<evidence type="ECO:0000259" key="2">
    <source>
        <dbReference type="Pfam" id="PF24788"/>
    </source>
</evidence>
<dbReference type="GO" id="GO:0004142">
    <property type="term" value="F:diacylglycerol cholinephosphotransferase activity"/>
    <property type="evidence" value="ECO:0007669"/>
    <property type="project" value="TreeGrafter"/>
</dbReference>
<reference evidence="3 4" key="1">
    <citation type="submission" date="2024-01" db="EMBL/GenBank/DDBJ databases">
        <title>The complete chloroplast genome sequence of Lithospermum erythrorhizon: insights into the phylogenetic relationship among Boraginaceae species and the maternal lineages of purple gromwells.</title>
        <authorList>
            <person name="Okada T."/>
            <person name="Watanabe K."/>
        </authorList>
    </citation>
    <scope>NUCLEOTIDE SEQUENCE [LARGE SCALE GENOMIC DNA]</scope>
</reference>
<sequence length="262" mass="29226">MEGDTHHLSPSSDNLFNRQLKNYQTNGLNHFPNTIKNNANNINKNGICFTKWRSGDVLNMIKNHPLPCVFGICMLFFMGVEYTLLMVPSSAPPFDIGFIATKHLNVFLASRPNLNNVLAGLNTLFVAMQTSYILWTWLVEGRPRSTISALFMFTFRGILGYSTQLPLPEGFLGSGVDFPVGNVSFFLFYSGHVAASVIASLDMRRMQRWELAYIFDALNALQVVRLLGTRGHYTIDLVVGVGAGLLFDSLAGKYEESKIKKS</sequence>
<gene>
    <name evidence="3" type="ORF">LIER_17145</name>
</gene>
<evidence type="ECO:0000313" key="4">
    <source>
        <dbReference type="Proteomes" id="UP001454036"/>
    </source>
</evidence>
<dbReference type="PANTHER" id="PTHR34674">
    <property type="entry name" value="PHOSPHATIDYLCHOLINE:DIACYLGLYCEROL CHOLINEPHOSPHOTRANSFERASE 1-RELATED"/>
    <property type="match status" value="1"/>
</dbReference>
<keyword evidence="1" id="KW-0812">Transmembrane</keyword>
<feature type="domain" description="AtPDCT1/2 transmembrane" evidence="2">
    <location>
        <begin position="94"/>
        <end position="253"/>
    </location>
</feature>
<feature type="transmembrane region" description="Helical" evidence="1">
    <location>
        <begin position="66"/>
        <end position="85"/>
    </location>
</feature>
<dbReference type="PANTHER" id="PTHR34674:SF1">
    <property type="entry name" value="PHOSPHATIDYLCHOLINE:DIACYLGLYCEROL CHOLINEPHOSPHOTRANSFERASE 1-RELATED"/>
    <property type="match status" value="1"/>
</dbReference>
<dbReference type="EMBL" id="BAABME010003942">
    <property type="protein sequence ID" value="GAA0160635.1"/>
    <property type="molecule type" value="Genomic_DNA"/>
</dbReference>
<feature type="transmembrane region" description="Helical" evidence="1">
    <location>
        <begin position="117"/>
        <end position="139"/>
    </location>
</feature>
<dbReference type="InterPro" id="IPR056361">
    <property type="entry name" value="AtPDCT1_2_TM_dom"/>
</dbReference>
<comment type="caution">
    <text evidence="3">The sequence shown here is derived from an EMBL/GenBank/DDBJ whole genome shotgun (WGS) entry which is preliminary data.</text>
</comment>
<keyword evidence="1" id="KW-0472">Membrane</keyword>
<dbReference type="Pfam" id="PF24788">
    <property type="entry name" value="AtPDCT1_2"/>
    <property type="match status" value="1"/>
</dbReference>
<name>A0AAV3QAY5_LITER</name>
<evidence type="ECO:0000256" key="1">
    <source>
        <dbReference type="SAM" id="Phobius"/>
    </source>
</evidence>
<keyword evidence="3" id="KW-0808">Transferase</keyword>
<dbReference type="AlphaFoldDB" id="A0AAV3QAY5"/>
<protein>
    <submittedName>
        <fullName evidence="3">Transferase</fullName>
    </submittedName>
</protein>
<dbReference type="InterPro" id="IPR055311">
    <property type="entry name" value="PDCT1/2-like"/>
</dbReference>
<dbReference type="Proteomes" id="UP001454036">
    <property type="component" value="Unassembled WGS sequence"/>
</dbReference>
<feature type="transmembrane region" description="Helical" evidence="1">
    <location>
        <begin position="146"/>
        <end position="163"/>
    </location>
</feature>
<evidence type="ECO:0000313" key="3">
    <source>
        <dbReference type="EMBL" id="GAA0160635.1"/>
    </source>
</evidence>
<keyword evidence="4" id="KW-1185">Reference proteome</keyword>
<feature type="transmembrane region" description="Helical" evidence="1">
    <location>
        <begin position="183"/>
        <end position="201"/>
    </location>
</feature>
<proteinExistence type="predicted"/>
<organism evidence="3 4">
    <name type="scientific">Lithospermum erythrorhizon</name>
    <name type="common">Purple gromwell</name>
    <name type="synonym">Lithospermum officinale var. erythrorhizon</name>
    <dbReference type="NCBI Taxonomy" id="34254"/>
    <lineage>
        <taxon>Eukaryota</taxon>
        <taxon>Viridiplantae</taxon>
        <taxon>Streptophyta</taxon>
        <taxon>Embryophyta</taxon>
        <taxon>Tracheophyta</taxon>
        <taxon>Spermatophyta</taxon>
        <taxon>Magnoliopsida</taxon>
        <taxon>eudicotyledons</taxon>
        <taxon>Gunneridae</taxon>
        <taxon>Pentapetalae</taxon>
        <taxon>asterids</taxon>
        <taxon>lamiids</taxon>
        <taxon>Boraginales</taxon>
        <taxon>Boraginaceae</taxon>
        <taxon>Boraginoideae</taxon>
        <taxon>Lithospermeae</taxon>
        <taxon>Lithospermum</taxon>
    </lineage>
</organism>